<evidence type="ECO:0000313" key="3">
    <source>
        <dbReference type="Proteomes" id="UP001275440"/>
    </source>
</evidence>
<dbReference type="EMBL" id="WBMO01000001">
    <property type="protein sequence ID" value="MDV2475875.1"/>
    <property type="molecule type" value="Genomic_DNA"/>
</dbReference>
<dbReference type="Proteomes" id="UP001275440">
    <property type="component" value="Unassembled WGS sequence"/>
</dbReference>
<feature type="domain" description="DUF1990" evidence="1">
    <location>
        <begin position="9"/>
        <end position="163"/>
    </location>
</feature>
<proteinExistence type="predicted"/>
<accession>A0ABU3WPF3</accession>
<keyword evidence="3" id="KW-1185">Reference proteome</keyword>
<evidence type="ECO:0000259" key="1">
    <source>
        <dbReference type="Pfam" id="PF09348"/>
    </source>
</evidence>
<dbReference type="Pfam" id="PF09348">
    <property type="entry name" value="DUF1990"/>
    <property type="match status" value="1"/>
</dbReference>
<comment type="caution">
    <text evidence="2">The sequence shown here is derived from an EMBL/GenBank/DDBJ whole genome shotgun (WGS) entry which is preliminary data.</text>
</comment>
<gene>
    <name evidence="2" type="ORF">F8M49_11870</name>
</gene>
<protein>
    <submittedName>
        <fullName evidence="2">DUF1990 domain-containing protein</fullName>
    </submittedName>
</protein>
<dbReference type="InterPro" id="IPR018960">
    <property type="entry name" value="DUF1990"/>
</dbReference>
<dbReference type="InterPro" id="IPR014457">
    <property type="entry name" value="UCP010260"/>
</dbReference>
<evidence type="ECO:0000313" key="2">
    <source>
        <dbReference type="EMBL" id="MDV2475875.1"/>
    </source>
</evidence>
<reference evidence="2 3" key="1">
    <citation type="submission" date="2019-10" db="EMBL/GenBank/DDBJ databases">
        <title>Draft Genome Assembly of Rhodococcus zopfii DSM44189.</title>
        <authorList>
            <person name="Sutton J.M."/>
            <person name="Akob D.M."/>
            <person name="Bushman T.J."/>
        </authorList>
    </citation>
    <scope>NUCLEOTIDE SEQUENCE [LARGE SCALE GENOMIC DNA]</scope>
    <source>
        <strain evidence="2 3">DSM 44189</strain>
    </source>
</reference>
<organism evidence="2 3">
    <name type="scientific">Rhodococcus zopfii</name>
    <dbReference type="NCBI Taxonomy" id="43772"/>
    <lineage>
        <taxon>Bacteria</taxon>
        <taxon>Bacillati</taxon>
        <taxon>Actinomycetota</taxon>
        <taxon>Actinomycetes</taxon>
        <taxon>Mycobacteriales</taxon>
        <taxon>Nocardiaceae</taxon>
        <taxon>Rhodococcus</taxon>
    </lineage>
</organism>
<dbReference type="PANTHER" id="PTHR34202:SF1">
    <property type="entry name" value="UPF0548 PROTEIN"/>
    <property type="match status" value="1"/>
</dbReference>
<name>A0ABU3WPF3_9NOCA</name>
<dbReference type="PANTHER" id="PTHR34202">
    <property type="entry name" value="UPF0548 PROTEIN"/>
    <property type="match status" value="1"/>
</dbReference>
<sequence>MTARPGGPTYPEIGATAGILPDGYGHTVRSRILGAGEGTFQRAADRILRWELHRRAGMGVRADSATAVPGARVNVRIGWGPVGITAPCEVVYVVDEPRRRGFAYGTLTGHPERGEEYFGVERRADDTVVLTIRAFSRPAAWWARAGAPVARLVQRRITDRYLRSLDD</sequence>
<dbReference type="PIRSF" id="PIRSF010260">
    <property type="entry name" value="UCP010260"/>
    <property type="match status" value="1"/>
</dbReference>